<dbReference type="RefSeq" id="WP_015908218.1">
    <property type="nucleotide sequence ID" value="NZ_FUZJ01000001.1"/>
</dbReference>
<accession>A0ABY1S7L7</accession>
<dbReference type="Pfam" id="PF01522">
    <property type="entry name" value="Polysacc_deac_1"/>
    <property type="match status" value="1"/>
</dbReference>
<dbReference type="InterPro" id="IPR002509">
    <property type="entry name" value="NODB_dom"/>
</dbReference>
<dbReference type="GeneID" id="31773186"/>
<dbReference type="PANTHER" id="PTHR10587">
    <property type="entry name" value="GLYCOSYL TRANSFERASE-RELATED"/>
    <property type="match status" value="1"/>
</dbReference>
<reference evidence="3 4" key="1">
    <citation type="submission" date="2017-05" db="EMBL/GenBank/DDBJ databases">
        <authorList>
            <person name="Varghese N."/>
            <person name="Submissions S."/>
        </authorList>
    </citation>
    <scope>NUCLEOTIDE SEQUENCE [LARGE SCALE GENOMIC DNA]</scope>
    <source>
        <strain evidence="3 4">MACB1020</strain>
    </source>
</reference>
<dbReference type="PROSITE" id="PS51677">
    <property type="entry name" value="NODB"/>
    <property type="match status" value="1"/>
</dbReference>
<dbReference type="CDD" id="cd10944">
    <property type="entry name" value="CE4_SmPgdA_like"/>
    <property type="match status" value="1"/>
</dbReference>
<evidence type="ECO:0000259" key="2">
    <source>
        <dbReference type="PROSITE" id="PS51677"/>
    </source>
</evidence>
<sequence>MNLKKLVFVTSLIVLALFSFFLSMHISKNFFSAIILKQNHTYIQEEKLKIFEKPKPSHNQNSANLSLNKNGKSKNLLHTQNKDVQVEKQEKNEKIIYLTIDDGPSPVTPSILEILEKEKVKATFFVVGVNCIKYPQYLKEIYQKGHLIGNHSYSHQYNSIYKDFKHFVEDFKKAQATIYKIIGVEPKYYRFPGGSLSRVSPQIKKFLDANGIVYIDWNAITGDSIKNHENLTPNQILKITTSTANKKNEVVLLMHDSSSKKNVIEALPSIIRTFKKQGYRFETIDRIQKPIQFKTKAASH</sequence>
<feature type="domain" description="NodB homology" evidence="2">
    <location>
        <begin position="94"/>
        <end position="282"/>
    </location>
</feature>
<evidence type="ECO:0000313" key="3">
    <source>
        <dbReference type="EMBL" id="SMR92844.1"/>
    </source>
</evidence>
<dbReference type="PANTHER" id="PTHR10587:SF125">
    <property type="entry name" value="POLYSACCHARIDE DEACETYLASE YHEN-RELATED"/>
    <property type="match status" value="1"/>
</dbReference>
<feature type="region of interest" description="Disordered" evidence="1">
    <location>
        <begin position="54"/>
        <end position="73"/>
    </location>
</feature>
<organism evidence="3 4">
    <name type="scientific">Caldicellulosiruptor bescii</name>
    <name type="common">Anaerocellum thermophilum</name>
    <dbReference type="NCBI Taxonomy" id="31899"/>
    <lineage>
        <taxon>Bacteria</taxon>
        <taxon>Bacillati</taxon>
        <taxon>Bacillota</taxon>
        <taxon>Bacillota incertae sedis</taxon>
        <taxon>Caldicellulosiruptorales</taxon>
        <taxon>Caldicellulosiruptoraceae</taxon>
        <taxon>Caldicellulosiruptor</taxon>
    </lineage>
</organism>
<dbReference type="EMBL" id="FXXC01000001">
    <property type="protein sequence ID" value="SMR92844.1"/>
    <property type="molecule type" value="Genomic_DNA"/>
</dbReference>
<proteinExistence type="predicted"/>
<dbReference type="Gene3D" id="3.20.20.370">
    <property type="entry name" value="Glycoside hydrolase/deacetylase"/>
    <property type="match status" value="1"/>
</dbReference>
<gene>
    <name evidence="3" type="ORF">SAMN05216240_1244</name>
</gene>
<dbReference type="Proteomes" id="UP000196803">
    <property type="component" value="Unassembled WGS sequence"/>
</dbReference>
<dbReference type="InterPro" id="IPR050248">
    <property type="entry name" value="Polysacc_deacetylase_ArnD"/>
</dbReference>
<evidence type="ECO:0000256" key="1">
    <source>
        <dbReference type="SAM" id="MobiDB-lite"/>
    </source>
</evidence>
<keyword evidence="4" id="KW-1185">Reference proteome</keyword>
<protein>
    <submittedName>
        <fullName evidence="3">Peptidoglycan/xylan/chitin deacetylase, PgdA/CDA1 family</fullName>
    </submittedName>
</protein>
<comment type="caution">
    <text evidence="3">The sequence shown here is derived from an EMBL/GenBank/DDBJ whole genome shotgun (WGS) entry which is preliminary data.</text>
</comment>
<dbReference type="InterPro" id="IPR011330">
    <property type="entry name" value="Glyco_hydro/deAcase_b/a-brl"/>
</dbReference>
<evidence type="ECO:0000313" key="4">
    <source>
        <dbReference type="Proteomes" id="UP000196803"/>
    </source>
</evidence>
<name>A0ABY1S7L7_CALBS</name>
<dbReference type="SUPFAM" id="SSF88713">
    <property type="entry name" value="Glycoside hydrolase/deacetylase"/>
    <property type="match status" value="1"/>
</dbReference>
<feature type="compositionally biased region" description="Low complexity" evidence="1">
    <location>
        <begin position="61"/>
        <end position="73"/>
    </location>
</feature>